<reference evidence="1" key="1">
    <citation type="journal article" date="2019" name="bioRxiv">
        <title>The Genome of the Zebra Mussel, Dreissena polymorpha: A Resource for Invasive Species Research.</title>
        <authorList>
            <person name="McCartney M.A."/>
            <person name="Auch B."/>
            <person name="Kono T."/>
            <person name="Mallez S."/>
            <person name="Zhang Y."/>
            <person name="Obille A."/>
            <person name="Becker A."/>
            <person name="Abrahante J.E."/>
            <person name="Garbe J."/>
            <person name="Badalamenti J.P."/>
            <person name="Herman A."/>
            <person name="Mangelson H."/>
            <person name="Liachko I."/>
            <person name="Sullivan S."/>
            <person name="Sone E.D."/>
            <person name="Koren S."/>
            <person name="Silverstein K.A.T."/>
            <person name="Beckman K.B."/>
            <person name="Gohl D.M."/>
        </authorList>
    </citation>
    <scope>NUCLEOTIDE SEQUENCE</scope>
    <source>
        <strain evidence="1">Duluth1</strain>
        <tissue evidence="1">Whole animal</tissue>
    </source>
</reference>
<comment type="caution">
    <text evidence="1">The sequence shown here is derived from an EMBL/GenBank/DDBJ whole genome shotgun (WGS) entry which is preliminary data.</text>
</comment>
<dbReference type="AlphaFoldDB" id="A0A9D4E8K9"/>
<organism evidence="1 2">
    <name type="scientific">Dreissena polymorpha</name>
    <name type="common">Zebra mussel</name>
    <name type="synonym">Mytilus polymorpha</name>
    <dbReference type="NCBI Taxonomy" id="45954"/>
    <lineage>
        <taxon>Eukaryota</taxon>
        <taxon>Metazoa</taxon>
        <taxon>Spiralia</taxon>
        <taxon>Lophotrochozoa</taxon>
        <taxon>Mollusca</taxon>
        <taxon>Bivalvia</taxon>
        <taxon>Autobranchia</taxon>
        <taxon>Heteroconchia</taxon>
        <taxon>Euheterodonta</taxon>
        <taxon>Imparidentia</taxon>
        <taxon>Neoheterodontei</taxon>
        <taxon>Myida</taxon>
        <taxon>Dreissenoidea</taxon>
        <taxon>Dreissenidae</taxon>
        <taxon>Dreissena</taxon>
    </lineage>
</organism>
<evidence type="ECO:0000313" key="2">
    <source>
        <dbReference type="Proteomes" id="UP000828390"/>
    </source>
</evidence>
<accession>A0A9D4E8K9</accession>
<dbReference type="Proteomes" id="UP000828390">
    <property type="component" value="Unassembled WGS sequence"/>
</dbReference>
<evidence type="ECO:0000313" key="1">
    <source>
        <dbReference type="EMBL" id="KAH3774284.1"/>
    </source>
</evidence>
<dbReference type="EMBL" id="JAIWYP010000009">
    <property type="protein sequence ID" value="KAH3774284.1"/>
    <property type="molecule type" value="Genomic_DNA"/>
</dbReference>
<protein>
    <submittedName>
        <fullName evidence="1">Uncharacterized protein</fullName>
    </submittedName>
</protein>
<reference evidence="1" key="2">
    <citation type="submission" date="2020-11" db="EMBL/GenBank/DDBJ databases">
        <authorList>
            <person name="McCartney M.A."/>
            <person name="Auch B."/>
            <person name="Kono T."/>
            <person name="Mallez S."/>
            <person name="Becker A."/>
            <person name="Gohl D.M."/>
            <person name="Silverstein K.A.T."/>
            <person name="Koren S."/>
            <person name="Bechman K.B."/>
            <person name="Herman A."/>
            <person name="Abrahante J.E."/>
            <person name="Garbe J."/>
        </authorList>
    </citation>
    <scope>NUCLEOTIDE SEQUENCE</scope>
    <source>
        <strain evidence="1">Duluth1</strain>
        <tissue evidence="1">Whole animal</tissue>
    </source>
</reference>
<sequence length="140" mass="16231">MFIHLSMQDFLAANHIARNTHLIDVVLSVYLNRHEYVYLDLSHVFILLCGLDVSGAEKLSSMMDKRDALLQCGYIGEFQNIILAGYREAIANGHTDISLKLRRFFVDEFNIIELHRLWTHNTVDAILLRVHIKEMKAFET</sequence>
<proteinExistence type="predicted"/>
<keyword evidence="2" id="KW-1185">Reference proteome</keyword>
<name>A0A9D4E8K9_DREPO</name>
<gene>
    <name evidence="1" type="ORF">DPMN_175662</name>
</gene>